<dbReference type="InterPro" id="IPR036390">
    <property type="entry name" value="WH_DNA-bd_sf"/>
</dbReference>
<sequence>MQRTRFAEMACSIARTLDVVGEPWSPLILRDVYAGITRFDQIQQDLGISTKVLAERLRWLVDNGVLQRREYSNRPPRYEYLLTDKGQELCDLLLVMVRWGDRWTAGEAGPPVLHRHRTCGQVGHVELSCSACGEPIRAADVDLLPGPGAVTPAS</sequence>
<evidence type="ECO:0000313" key="6">
    <source>
        <dbReference type="Proteomes" id="UP001339911"/>
    </source>
</evidence>
<comment type="caution">
    <text evidence="5">The sequence shown here is derived from an EMBL/GenBank/DDBJ whole genome shotgun (WGS) entry which is preliminary data.</text>
</comment>
<name>A0ABU7SPC6_9ACTN</name>
<accession>A0ABU7SPC6</accession>
<reference evidence="5 6" key="1">
    <citation type="submission" date="2024-01" db="EMBL/GenBank/DDBJ databases">
        <title>Genome insights into Plantactinospora veratri sp. nov.</title>
        <authorList>
            <person name="Wang L."/>
        </authorList>
    </citation>
    <scope>NUCLEOTIDE SEQUENCE [LARGE SCALE GENOMIC DNA]</scope>
    <source>
        <strain evidence="5 6">NEAU-FHS4</strain>
    </source>
</reference>
<evidence type="ECO:0000256" key="1">
    <source>
        <dbReference type="ARBA" id="ARBA00023015"/>
    </source>
</evidence>
<dbReference type="InterPro" id="IPR036388">
    <property type="entry name" value="WH-like_DNA-bd_sf"/>
</dbReference>
<dbReference type="PROSITE" id="PS51118">
    <property type="entry name" value="HTH_HXLR"/>
    <property type="match status" value="1"/>
</dbReference>
<evidence type="ECO:0000259" key="4">
    <source>
        <dbReference type="PROSITE" id="PS51118"/>
    </source>
</evidence>
<evidence type="ECO:0000256" key="2">
    <source>
        <dbReference type="ARBA" id="ARBA00023125"/>
    </source>
</evidence>
<dbReference type="EMBL" id="JAZGQL010000038">
    <property type="protein sequence ID" value="MEE6311827.1"/>
    <property type="molecule type" value="Genomic_DNA"/>
</dbReference>
<evidence type="ECO:0000256" key="3">
    <source>
        <dbReference type="ARBA" id="ARBA00023163"/>
    </source>
</evidence>
<dbReference type="SUPFAM" id="SSF46785">
    <property type="entry name" value="Winged helix' DNA-binding domain"/>
    <property type="match status" value="1"/>
</dbReference>
<dbReference type="PANTHER" id="PTHR33204:SF36">
    <property type="entry name" value="TRANSCRIPTIONAL REGULATORY PROTEIN"/>
    <property type="match status" value="1"/>
</dbReference>
<organism evidence="5 6">
    <name type="scientific">Plantactinospora veratri</name>
    <dbReference type="NCBI Taxonomy" id="1436122"/>
    <lineage>
        <taxon>Bacteria</taxon>
        <taxon>Bacillati</taxon>
        <taxon>Actinomycetota</taxon>
        <taxon>Actinomycetes</taxon>
        <taxon>Micromonosporales</taxon>
        <taxon>Micromonosporaceae</taxon>
        <taxon>Plantactinospora</taxon>
    </lineage>
</organism>
<keyword evidence="1" id="KW-0805">Transcription regulation</keyword>
<evidence type="ECO:0000313" key="5">
    <source>
        <dbReference type="EMBL" id="MEE6311827.1"/>
    </source>
</evidence>
<keyword evidence="3" id="KW-0804">Transcription</keyword>
<dbReference type="Pfam" id="PF01638">
    <property type="entry name" value="HxlR"/>
    <property type="match status" value="1"/>
</dbReference>
<feature type="domain" description="HTH hxlR-type" evidence="4">
    <location>
        <begin position="11"/>
        <end position="108"/>
    </location>
</feature>
<keyword evidence="2" id="KW-0238">DNA-binding</keyword>
<protein>
    <submittedName>
        <fullName evidence="5">Helix-turn-helix domain-containing protein</fullName>
    </submittedName>
</protein>
<dbReference type="PANTHER" id="PTHR33204">
    <property type="entry name" value="TRANSCRIPTIONAL REGULATOR, MARR FAMILY"/>
    <property type="match status" value="1"/>
</dbReference>
<dbReference type="RefSeq" id="WP_331211717.1">
    <property type="nucleotide sequence ID" value="NZ_JAZGQL010000038.1"/>
</dbReference>
<dbReference type="Proteomes" id="UP001339911">
    <property type="component" value="Unassembled WGS sequence"/>
</dbReference>
<gene>
    <name evidence="5" type="ORF">V1634_33865</name>
</gene>
<dbReference type="InterPro" id="IPR002577">
    <property type="entry name" value="HTH_HxlR"/>
</dbReference>
<keyword evidence="6" id="KW-1185">Reference proteome</keyword>
<proteinExistence type="predicted"/>
<dbReference type="Gene3D" id="1.10.10.10">
    <property type="entry name" value="Winged helix-like DNA-binding domain superfamily/Winged helix DNA-binding domain"/>
    <property type="match status" value="1"/>
</dbReference>